<accession>A0A521B6E0</accession>
<feature type="signal peptide" evidence="1">
    <location>
        <begin position="1"/>
        <end position="18"/>
    </location>
</feature>
<gene>
    <name evidence="2" type="ORF">SAMN06265379_101747</name>
</gene>
<organism evidence="2 3">
    <name type="scientific">Saccharicrinis carchari</name>
    <dbReference type="NCBI Taxonomy" id="1168039"/>
    <lineage>
        <taxon>Bacteria</taxon>
        <taxon>Pseudomonadati</taxon>
        <taxon>Bacteroidota</taxon>
        <taxon>Bacteroidia</taxon>
        <taxon>Marinilabiliales</taxon>
        <taxon>Marinilabiliaceae</taxon>
        <taxon>Saccharicrinis</taxon>
    </lineage>
</organism>
<protein>
    <recommendedName>
        <fullName evidence="4">Outer membrane protein beta-barrel domain-containing protein</fullName>
    </recommendedName>
</protein>
<name>A0A521B6E0_SACCC</name>
<evidence type="ECO:0000313" key="2">
    <source>
        <dbReference type="EMBL" id="SMO42674.1"/>
    </source>
</evidence>
<proteinExistence type="predicted"/>
<keyword evidence="3" id="KW-1185">Reference proteome</keyword>
<feature type="chain" id="PRO_5021740300" description="Outer membrane protein beta-barrel domain-containing protein" evidence="1">
    <location>
        <begin position="19"/>
        <end position="190"/>
    </location>
</feature>
<sequence>MKLRATILLILIPLLVYTQQTKEPAFHIWDKGYCNFTSFGYLIGSGQDEKTFVPSLQMEHNYRFNKNFAFGLYTGADCLDITVATIGPHLKIFFPHSNNKTSLFIGSAIGGSLVLKDKKIEHVEITDTGGGRFANIEIGISIRDKSKIGFFVASGYRHQQISYTLKDSRVNSINKAITYNRFVLKFGIRI</sequence>
<dbReference type="EMBL" id="FXTB01000001">
    <property type="protein sequence ID" value="SMO42674.1"/>
    <property type="molecule type" value="Genomic_DNA"/>
</dbReference>
<dbReference type="AlphaFoldDB" id="A0A521B6E0"/>
<dbReference type="RefSeq" id="WP_142532082.1">
    <property type="nucleotide sequence ID" value="NZ_FXTB01000001.1"/>
</dbReference>
<reference evidence="2 3" key="1">
    <citation type="submission" date="2017-05" db="EMBL/GenBank/DDBJ databases">
        <authorList>
            <person name="Varghese N."/>
            <person name="Submissions S."/>
        </authorList>
    </citation>
    <scope>NUCLEOTIDE SEQUENCE [LARGE SCALE GENOMIC DNA]</scope>
    <source>
        <strain evidence="2 3">DSM 27040</strain>
    </source>
</reference>
<dbReference type="Proteomes" id="UP000319040">
    <property type="component" value="Unassembled WGS sequence"/>
</dbReference>
<keyword evidence="1" id="KW-0732">Signal</keyword>
<evidence type="ECO:0008006" key="4">
    <source>
        <dbReference type="Google" id="ProtNLM"/>
    </source>
</evidence>
<evidence type="ECO:0000313" key="3">
    <source>
        <dbReference type="Proteomes" id="UP000319040"/>
    </source>
</evidence>
<dbReference type="OrthoDB" id="1121518at2"/>
<evidence type="ECO:0000256" key="1">
    <source>
        <dbReference type="SAM" id="SignalP"/>
    </source>
</evidence>